<evidence type="ECO:0000313" key="2">
    <source>
        <dbReference type="EMBL" id="VWM01224.1"/>
    </source>
</evidence>
<feature type="region of interest" description="Disordered" evidence="1">
    <location>
        <begin position="70"/>
        <end position="98"/>
    </location>
</feature>
<feature type="compositionally biased region" description="Polar residues" evidence="1">
    <location>
        <begin position="79"/>
        <end position="98"/>
    </location>
</feature>
<dbReference type="Proteomes" id="UP000405524">
    <property type="component" value="Unassembled WGS sequence"/>
</dbReference>
<reference evidence="2 3" key="1">
    <citation type="submission" date="2019-10" db="EMBL/GenBank/DDBJ databases">
        <authorList>
            <person name="Wolf R A."/>
        </authorList>
    </citation>
    <scope>NUCLEOTIDE SEQUENCE [LARGE SCALE GENOMIC DNA]</scope>
    <source>
        <strain evidence="2">Collinsella_intestinalis_DSM_13632</strain>
    </source>
</reference>
<evidence type="ECO:0000256" key="1">
    <source>
        <dbReference type="SAM" id="MobiDB-lite"/>
    </source>
</evidence>
<proteinExistence type="predicted"/>
<sequence length="179" mass="19451">MGPALSRHHRHGRALELRGIDFSQAQKRPIRRSAAVFEHLVSNDDCTPPKSQVERLAVFRLRSRSPKTAAELPFGSEQGFRSSQAEPPASTTAGFGEGSSLNYRQSSWGSTCARPQLPDYSNSIVPQGFGVRSYRTRQMPSTSEAMRSPIFLRSAQSSSGTSAVIASTVLTARMNAGHS</sequence>
<name>A0A5K1JCA6_9ACTN</name>
<protein>
    <submittedName>
        <fullName evidence="2">Uncharacterized protein</fullName>
    </submittedName>
</protein>
<dbReference type="EMBL" id="CABWIC010000030">
    <property type="protein sequence ID" value="VWM01224.1"/>
    <property type="molecule type" value="Genomic_DNA"/>
</dbReference>
<gene>
    <name evidence="2" type="ORF">JKKLCJKK_01199</name>
</gene>
<dbReference type="AlphaFoldDB" id="A0A5K1JCA6"/>
<accession>A0A5K1JCA6</accession>
<evidence type="ECO:0000313" key="3">
    <source>
        <dbReference type="Proteomes" id="UP000405524"/>
    </source>
</evidence>
<organism evidence="2 3">
    <name type="scientific">Collinsella intestinalis</name>
    <dbReference type="NCBI Taxonomy" id="147207"/>
    <lineage>
        <taxon>Bacteria</taxon>
        <taxon>Bacillati</taxon>
        <taxon>Actinomycetota</taxon>
        <taxon>Coriobacteriia</taxon>
        <taxon>Coriobacteriales</taxon>
        <taxon>Coriobacteriaceae</taxon>
        <taxon>Collinsella</taxon>
    </lineage>
</organism>